<dbReference type="InterPro" id="IPR039579">
    <property type="entry name" value="AVPI1"/>
</dbReference>
<reference evidence="2" key="1">
    <citation type="submission" date="2021-05" db="EMBL/GenBank/DDBJ databases">
        <authorList>
            <person name="Tigano A."/>
        </authorList>
    </citation>
    <scope>NUCLEOTIDE SEQUENCE</scope>
</reference>
<name>A0A8S4BB87_9TELE</name>
<feature type="region of interest" description="Disordered" evidence="1">
    <location>
        <begin position="1"/>
        <end position="50"/>
    </location>
</feature>
<evidence type="ECO:0000313" key="3">
    <source>
        <dbReference type="Proteomes" id="UP000677803"/>
    </source>
</evidence>
<dbReference type="EMBL" id="CAJRST010013335">
    <property type="protein sequence ID" value="CAG5929077.1"/>
    <property type="molecule type" value="Genomic_DNA"/>
</dbReference>
<dbReference type="Proteomes" id="UP000677803">
    <property type="component" value="Unassembled WGS sequence"/>
</dbReference>
<keyword evidence="3" id="KW-1185">Reference proteome</keyword>
<sequence length="152" mass="17594">MHRLFRTAGDRNAEHRAKRVWRGMGGAEEGKERGGEEEEEEEEEDAGDDVGLAQALVGLRVRARSKSGLRMEGHREPRWHKASGYLRVEEPLSDYTLEDEEVDLTKSVEEFQLPTEEDIQEKQNPFKPSSWRLGVRLEGARDSDRYLHRILH</sequence>
<accession>A0A8S4BB87</accession>
<dbReference type="OrthoDB" id="9906905at2759"/>
<organism evidence="2 3">
    <name type="scientific">Menidia menidia</name>
    <name type="common">Atlantic silverside</name>
    <dbReference type="NCBI Taxonomy" id="238744"/>
    <lineage>
        <taxon>Eukaryota</taxon>
        <taxon>Metazoa</taxon>
        <taxon>Chordata</taxon>
        <taxon>Craniata</taxon>
        <taxon>Vertebrata</taxon>
        <taxon>Euteleostomi</taxon>
        <taxon>Actinopterygii</taxon>
        <taxon>Neopterygii</taxon>
        <taxon>Teleostei</taxon>
        <taxon>Neoteleostei</taxon>
        <taxon>Acanthomorphata</taxon>
        <taxon>Ovalentaria</taxon>
        <taxon>Atherinomorphae</taxon>
        <taxon>Atheriniformes</taxon>
        <taxon>Atherinopsidae</taxon>
        <taxon>Menidiinae</taxon>
        <taxon>Menidia</taxon>
    </lineage>
</organism>
<protein>
    <submittedName>
        <fullName evidence="2">(Atlantic silverside) hypothetical protein</fullName>
    </submittedName>
</protein>
<dbReference type="AlphaFoldDB" id="A0A8S4BB87"/>
<evidence type="ECO:0000256" key="1">
    <source>
        <dbReference type="SAM" id="MobiDB-lite"/>
    </source>
</evidence>
<feature type="compositionally biased region" description="Acidic residues" evidence="1">
    <location>
        <begin position="35"/>
        <end position="48"/>
    </location>
</feature>
<comment type="caution">
    <text evidence="2">The sequence shown here is derived from an EMBL/GenBank/DDBJ whole genome shotgun (WGS) entry which is preliminary data.</text>
</comment>
<dbReference type="PANTHER" id="PTHR14350">
    <property type="entry name" value="ARGININE VASOPRESSIN-INDUCED PROTEIN 1"/>
    <property type="match status" value="1"/>
</dbReference>
<gene>
    <name evidence="2" type="ORF">MMEN_LOCUS12712</name>
</gene>
<proteinExistence type="predicted"/>
<evidence type="ECO:0000313" key="2">
    <source>
        <dbReference type="EMBL" id="CAG5929077.1"/>
    </source>
</evidence>